<proteinExistence type="predicted"/>
<name>A0A0F9AYJ0_9ZZZZ</name>
<gene>
    <name evidence="1" type="ORF">LCGC14_2515000</name>
</gene>
<reference evidence="1" key="1">
    <citation type="journal article" date="2015" name="Nature">
        <title>Complex archaea that bridge the gap between prokaryotes and eukaryotes.</title>
        <authorList>
            <person name="Spang A."/>
            <person name="Saw J.H."/>
            <person name="Jorgensen S.L."/>
            <person name="Zaremba-Niedzwiedzka K."/>
            <person name="Martijn J."/>
            <person name="Lind A.E."/>
            <person name="van Eijk R."/>
            <person name="Schleper C."/>
            <person name="Guy L."/>
            <person name="Ettema T.J."/>
        </authorList>
    </citation>
    <scope>NUCLEOTIDE SEQUENCE</scope>
</reference>
<dbReference type="EMBL" id="LAZR01040432">
    <property type="protein sequence ID" value="KKL14500.1"/>
    <property type="molecule type" value="Genomic_DNA"/>
</dbReference>
<sequence>MPIISAVLGVAFKALSKVKKSTWNAMKGAMGAV</sequence>
<evidence type="ECO:0000313" key="1">
    <source>
        <dbReference type="EMBL" id="KKL14500.1"/>
    </source>
</evidence>
<comment type="caution">
    <text evidence="1">The sequence shown here is derived from an EMBL/GenBank/DDBJ whole genome shotgun (WGS) entry which is preliminary data.</text>
</comment>
<protein>
    <submittedName>
        <fullName evidence="1">Uncharacterized protein</fullName>
    </submittedName>
</protein>
<dbReference type="AlphaFoldDB" id="A0A0F9AYJ0"/>
<feature type="non-terminal residue" evidence="1">
    <location>
        <position position="33"/>
    </location>
</feature>
<accession>A0A0F9AYJ0</accession>
<organism evidence="1">
    <name type="scientific">marine sediment metagenome</name>
    <dbReference type="NCBI Taxonomy" id="412755"/>
    <lineage>
        <taxon>unclassified sequences</taxon>
        <taxon>metagenomes</taxon>
        <taxon>ecological metagenomes</taxon>
    </lineage>
</organism>